<keyword evidence="8 9" id="KW-0472">Membrane</keyword>
<comment type="subunit">
    <text evidence="9">The Tat system comprises two distinct complexes: a TatABC complex, containing multiple copies of TatA, TatB and TatC subunits, and a separate TatA complex, containing only TatA subunits. Substrates initially bind to the TatABC complex, which probably triggers association of the separate TatA complex to form the active translocon.</text>
</comment>
<comment type="similarity">
    <text evidence="9">Belongs to the TatB family.</text>
</comment>
<feature type="compositionally biased region" description="Polar residues" evidence="10">
    <location>
        <begin position="98"/>
        <end position="126"/>
    </location>
</feature>
<comment type="function">
    <text evidence="9">Part of the twin-arginine translocation (Tat) system that transports large folded proteins containing a characteristic twin-arginine motif in their signal peptide across membranes. Together with TatC, TatB is part of a receptor directly interacting with Tat signal peptides. TatB may form an oligomeric binding site that transiently accommodates folded Tat precursor proteins before their translocation.</text>
</comment>
<evidence type="ECO:0000256" key="2">
    <source>
        <dbReference type="ARBA" id="ARBA00022448"/>
    </source>
</evidence>
<organism evidence="11 12">
    <name type="scientific">Steroidobacter denitrificans</name>
    <dbReference type="NCBI Taxonomy" id="465721"/>
    <lineage>
        <taxon>Bacteria</taxon>
        <taxon>Pseudomonadati</taxon>
        <taxon>Pseudomonadota</taxon>
        <taxon>Gammaproteobacteria</taxon>
        <taxon>Steroidobacterales</taxon>
        <taxon>Steroidobacteraceae</taxon>
        <taxon>Steroidobacter</taxon>
    </lineage>
</organism>
<dbReference type="RefSeq" id="WP_066922543.1">
    <property type="nucleotide sequence ID" value="NZ_CP011971.1"/>
</dbReference>
<keyword evidence="4 9" id="KW-0812">Transmembrane</keyword>
<keyword evidence="6 9" id="KW-1133">Transmembrane helix</keyword>
<evidence type="ECO:0000256" key="7">
    <source>
        <dbReference type="ARBA" id="ARBA00023010"/>
    </source>
</evidence>
<dbReference type="KEGG" id="sdf:ACG33_15405"/>
<keyword evidence="7 9" id="KW-0811">Translocation</keyword>
<comment type="subcellular location">
    <subcellularLocation>
        <location evidence="9">Cell membrane</location>
        <topology evidence="9">Single-pass membrane protein</topology>
    </subcellularLocation>
    <subcellularLocation>
        <location evidence="1">Membrane</location>
        <topology evidence="1">Single-pass membrane protein</topology>
    </subcellularLocation>
</comment>
<dbReference type="GO" id="GO:0008320">
    <property type="term" value="F:protein transmembrane transporter activity"/>
    <property type="evidence" value="ECO:0007669"/>
    <property type="project" value="UniProtKB-UniRule"/>
</dbReference>
<evidence type="ECO:0000256" key="9">
    <source>
        <dbReference type="HAMAP-Rule" id="MF_00237"/>
    </source>
</evidence>
<dbReference type="NCBIfam" id="TIGR01410">
    <property type="entry name" value="tatB"/>
    <property type="match status" value="1"/>
</dbReference>
<reference evidence="11 12" key="1">
    <citation type="submission" date="2015-06" db="EMBL/GenBank/DDBJ databases">
        <title>A Comprehensive Approach to Explore the Metabolic and Phylogenetic Diversity of Bacterial Steroid Degradation in the Environment: Testosterone as an Example.</title>
        <authorList>
            <person name="Yang F.-C."/>
            <person name="Chen Y.-L."/>
            <person name="Yu C.-P."/>
            <person name="Tang S.-L."/>
            <person name="Wang P.-H."/>
            <person name="Ismail W."/>
            <person name="Wang C.-H."/>
            <person name="Yang C.-Y."/>
            <person name="Chiang Y.-R."/>
        </authorList>
    </citation>
    <scope>NUCLEOTIDE SEQUENCE [LARGE SCALE GENOMIC DNA]</scope>
    <source>
        <strain evidence="11 12">DSM 18526</strain>
    </source>
</reference>
<evidence type="ECO:0000256" key="1">
    <source>
        <dbReference type="ARBA" id="ARBA00004167"/>
    </source>
</evidence>
<dbReference type="InterPro" id="IPR003369">
    <property type="entry name" value="TatA/B/E"/>
</dbReference>
<dbReference type="Proteomes" id="UP000070250">
    <property type="component" value="Chromosome"/>
</dbReference>
<evidence type="ECO:0000256" key="4">
    <source>
        <dbReference type="ARBA" id="ARBA00022692"/>
    </source>
</evidence>
<dbReference type="PRINTS" id="PR01506">
    <property type="entry name" value="TATBPROTEIN"/>
</dbReference>
<dbReference type="HAMAP" id="MF_00237">
    <property type="entry name" value="TatB"/>
    <property type="match status" value="1"/>
</dbReference>
<keyword evidence="5 9" id="KW-0653">Protein transport</keyword>
<protein>
    <recommendedName>
        <fullName evidence="9">Sec-independent protein translocase protein TatB</fullName>
    </recommendedName>
</protein>
<dbReference type="EMBL" id="CP011971">
    <property type="protein sequence ID" value="AMN48459.1"/>
    <property type="molecule type" value="Genomic_DNA"/>
</dbReference>
<accession>A0A127FEV5</accession>
<proteinExistence type="inferred from homology"/>
<evidence type="ECO:0000313" key="12">
    <source>
        <dbReference type="Proteomes" id="UP000070250"/>
    </source>
</evidence>
<evidence type="ECO:0000256" key="6">
    <source>
        <dbReference type="ARBA" id="ARBA00022989"/>
    </source>
</evidence>
<dbReference type="PANTHER" id="PTHR33162:SF1">
    <property type="entry name" value="SEC-INDEPENDENT PROTEIN TRANSLOCASE PROTEIN TATA, CHLOROPLASTIC"/>
    <property type="match status" value="1"/>
</dbReference>
<dbReference type="GO" id="GO:0033281">
    <property type="term" value="C:TAT protein transport complex"/>
    <property type="evidence" value="ECO:0007669"/>
    <property type="project" value="UniProtKB-UniRule"/>
</dbReference>
<keyword evidence="3 9" id="KW-1003">Cell membrane</keyword>
<sequence length="126" mass="12980">MFEVGFTEILLILGLALLVLGPEKLPGLARKIGTWTGRARAMANQLRAQLEREISLDELSKTGGDTGIGPDSDAQPGQGAATPKTQADPERGDATVKPNESQVESGAESTATLSGHSAASSTKPAP</sequence>
<evidence type="ECO:0000313" key="11">
    <source>
        <dbReference type="EMBL" id="AMN48459.1"/>
    </source>
</evidence>
<feature type="region of interest" description="Disordered" evidence="10">
    <location>
        <begin position="54"/>
        <end position="126"/>
    </location>
</feature>
<keyword evidence="2 9" id="KW-0813">Transport</keyword>
<evidence type="ECO:0000256" key="3">
    <source>
        <dbReference type="ARBA" id="ARBA00022475"/>
    </source>
</evidence>
<dbReference type="Pfam" id="PF02416">
    <property type="entry name" value="TatA_B_E"/>
    <property type="match status" value="1"/>
</dbReference>
<dbReference type="OrthoDB" id="9816005at2"/>
<dbReference type="GO" id="GO:0043953">
    <property type="term" value="P:protein transport by the Tat complex"/>
    <property type="evidence" value="ECO:0007669"/>
    <property type="project" value="UniProtKB-UniRule"/>
</dbReference>
<dbReference type="AlphaFoldDB" id="A0A127FEV5"/>
<dbReference type="PANTHER" id="PTHR33162">
    <property type="entry name" value="SEC-INDEPENDENT PROTEIN TRANSLOCASE PROTEIN TATA, CHLOROPLASTIC"/>
    <property type="match status" value="1"/>
</dbReference>
<gene>
    <name evidence="9" type="primary">tatB</name>
    <name evidence="11" type="ORF">ACG33_15405</name>
</gene>
<dbReference type="Gene3D" id="1.20.5.3310">
    <property type="match status" value="1"/>
</dbReference>
<evidence type="ECO:0000256" key="10">
    <source>
        <dbReference type="SAM" id="MobiDB-lite"/>
    </source>
</evidence>
<name>A0A127FEV5_STEDE</name>
<keyword evidence="12" id="KW-1185">Reference proteome</keyword>
<dbReference type="PATRIC" id="fig|465721.4.peg.3293"/>
<evidence type="ECO:0000256" key="5">
    <source>
        <dbReference type="ARBA" id="ARBA00022927"/>
    </source>
</evidence>
<evidence type="ECO:0000256" key="8">
    <source>
        <dbReference type="ARBA" id="ARBA00023136"/>
    </source>
</evidence>
<dbReference type="InterPro" id="IPR018448">
    <property type="entry name" value="TatB"/>
</dbReference>
<dbReference type="STRING" id="465721.ACG33_15405"/>